<protein>
    <recommendedName>
        <fullName evidence="4">Secreted protein</fullName>
    </recommendedName>
</protein>
<sequence length="82" mass="8214">MTTTHRTLTALILALGATALVAPTAHAMPADGPLNFSVDEELGKLHSLDPTGKVGQAVASLAPALLTPLTGVRRDAAGSASD</sequence>
<keyword evidence="3" id="KW-1185">Reference proteome</keyword>
<name>A0A371Q3Y4_STRIH</name>
<feature type="chain" id="PRO_5016737591" description="Secreted protein" evidence="1">
    <location>
        <begin position="28"/>
        <end position="82"/>
    </location>
</feature>
<gene>
    <name evidence="2" type="ORF">DY245_16610</name>
</gene>
<dbReference type="EMBL" id="QUAC01000127">
    <property type="protein sequence ID" value="REK89379.1"/>
    <property type="molecule type" value="Genomic_DNA"/>
</dbReference>
<proteinExistence type="predicted"/>
<dbReference type="AlphaFoldDB" id="A0A371Q3Y4"/>
<accession>A0A371Q3Y4</accession>
<dbReference type="RefSeq" id="WP_128508021.1">
    <property type="nucleotide sequence ID" value="NZ_QUAC01000127.1"/>
</dbReference>
<feature type="signal peptide" evidence="1">
    <location>
        <begin position="1"/>
        <end position="27"/>
    </location>
</feature>
<keyword evidence="1" id="KW-0732">Signal</keyword>
<evidence type="ECO:0000313" key="3">
    <source>
        <dbReference type="Proteomes" id="UP000262477"/>
    </source>
</evidence>
<comment type="caution">
    <text evidence="2">The sequence shown here is derived from an EMBL/GenBank/DDBJ whole genome shotgun (WGS) entry which is preliminary data.</text>
</comment>
<reference evidence="2 3" key="1">
    <citation type="submission" date="2018-08" db="EMBL/GenBank/DDBJ databases">
        <title>Streptomyces NEAU-D10 sp. nov., a novel Actinomycete isolated from soil.</title>
        <authorList>
            <person name="Jin L."/>
        </authorList>
    </citation>
    <scope>NUCLEOTIDE SEQUENCE [LARGE SCALE GENOMIC DNA]</scope>
    <source>
        <strain evidence="2 3">NEAU-D10</strain>
    </source>
</reference>
<organism evidence="2 3">
    <name type="scientific">Streptomyces inhibens</name>
    <dbReference type="NCBI Taxonomy" id="2293571"/>
    <lineage>
        <taxon>Bacteria</taxon>
        <taxon>Bacillati</taxon>
        <taxon>Actinomycetota</taxon>
        <taxon>Actinomycetes</taxon>
        <taxon>Kitasatosporales</taxon>
        <taxon>Streptomycetaceae</taxon>
        <taxon>Streptomyces</taxon>
    </lineage>
</organism>
<evidence type="ECO:0000256" key="1">
    <source>
        <dbReference type="SAM" id="SignalP"/>
    </source>
</evidence>
<evidence type="ECO:0008006" key="4">
    <source>
        <dbReference type="Google" id="ProtNLM"/>
    </source>
</evidence>
<dbReference type="Proteomes" id="UP000262477">
    <property type="component" value="Unassembled WGS sequence"/>
</dbReference>
<evidence type="ECO:0000313" key="2">
    <source>
        <dbReference type="EMBL" id="REK89379.1"/>
    </source>
</evidence>